<dbReference type="GO" id="GO:0045893">
    <property type="term" value="P:positive regulation of DNA-templated transcription"/>
    <property type="evidence" value="ECO:0007669"/>
    <property type="project" value="InterPro"/>
</dbReference>
<keyword evidence="4 5" id="KW-0539">Nucleus</keyword>
<dbReference type="SUPFAM" id="SSF49417">
    <property type="entry name" value="p53-like transcription factors"/>
    <property type="match status" value="1"/>
</dbReference>
<evidence type="ECO:0000256" key="4">
    <source>
        <dbReference type="ARBA" id="ARBA00023242"/>
    </source>
</evidence>
<accession>A0A6A5FTS2</accession>
<evidence type="ECO:0000256" key="3">
    <source>
        <dbReference type="ARBA" id="ARBA00023163"/>
    </source>
</evidence>
<name>A0A6A5FTS2_CAERE</name>
<keyword evidence="1" id="KW-0805">Transcription regulation</keyword>
<dbReference type="Proteomes" id="UP000483820">
    <property type="component" value="Chromosome X"/>
</dbReference>
<dbReference type="Gene3D" id="2.60.40.820">
    <property type="entry name" value="Transcription factor, T-box"/>
    <property type="match status" value="1"/>
</dbReference>
<dbReference type="Pfam" id="PF00907">
    <property type="entry name" value="T-box"/>
    <property type="match status" value="1"/>
</dbReference>
<dbReference type="InterPro" id="IPR046360">
    <property type="entry name" value="T-box_DNA-bd"/>
</dbReference>
<dbReference type="PROSITE" id="PS50252">
    <property type="entry name" value="TBOX_3"/>
    <property type="match status" value="1"/>
</dbReference>
<evidence type="ECO:0000313" key="9">
    <source>
        <dbReference type="Proteomes" id="UP000483820"/>
    </source>
</evidence>
<evidence type="ECO:0000256" key="1">
    <source>
        <dbReference type="ARBA" id="ARBA00023015"/>
    </source>
</evidence>
<proteinExistence type="predicted"/>
<gene>
    <name evidence="8" type="ORF">GCK72_022437</name>
</gene>
<comment type="caution">
    <text evidence="8">The sequence shown here is derived from an EMBL/GenBank/DDBJ whole genome shotgun (WGS) entry which is preliminary data.</text>
</comment>
<comment type="subcellular location">
    <subcellularLocation>
        <location evidence="5">Nucleus</location>
    </subcellularLocation>
</comment>
<dbReference type="GO" id="GO:0005634">
    <property type="term" value="C:nucleus"/>
    <property type="evidence" value="ECO:0007669"/>
    <property type="project" value="UniProtKB-SubCell"/>
</dbReference>
<evidence type="ECO:0000256" key="2">
    <source>
        <dbReference type="ARBA" id="ARBA00023125"/>
    </source>
</evidence>
<dbReference type="InterPro" id="IPR036960">
    <property type="entry name" value="T-box_sf"/>
</dbReference>
<feature type="compositionally biased region" description="Acidic residues" evidence="6">
    <location>
        <begin position="259"/>
        <end position="276"/>
    </location>
</feature>
<dbReference type="GO" id="GO:0003700">
    <property type="term" value="F:DNA-binding transcription factor activity"/>
    <property type="evidence" value="ECO:0007669"/>
    <property type="project" value="InterPro"/>
</dbReference>
<dbReference type="GO" id="GO:0003677">
    <property type="term" value="F:DNA binding"/>
    <property type="evidence" value="ECO:0007669"/>
    <property type="project" value="UniProtKB-UniRule"/>
</dbReference>
<dbReference type="GeneID" id="9824969"/>
<evidence type="ECO:0000256" key="6">
    <source>
        <dbReference type="SAM" id="MobiDB-lite"/>
    </source>
</evidence>
<feature type="compositionally biased region" description="Basic residues" evidence="6">
    <location>
        <begin position="281"/>
        <end position="303"/>
    </location>
</feature>
<dbReference type="InterPro" id="IPR008967">
    <property type="entry name" value="p53-like_TF_DNA-bd_sf"/>
</dbReference>
<dbReference type="EMBL" id="WUAV01000006">
    <property type="protein sequence ID" value="KAF1745987.1"/>
    <property type="molecule type" value="Genomic_DNA"/>
</dbReference>
<dbReference type="CTD" id="9824969"/>
<keyword evidence="3" id="KW-0804">Transcription</keyword>
<reference evidence="8 9" key="1">
    <citation type="submission" date="2019-12" db="EMBL/GenBank/DDBJ databases">
        <title>Chromosome-level assembly of the Caenorhabditis remanei genome.</title>
        <authorList>
            <person name="Teterina A.A."/>
            <person name="Willis J.H."/>
            <person name="Phillips P.C."/>
        </authorList>
    </citation>
    <scope>NUCLEOTIDE SEQUENCE [LARGE SCALE GENOMIC DNA]</scope>
    <source>
        <strain evidence="8 9">PX506</strain>
        <tissue evidence="8">Whole organism</tissue>
    </source>
</reference>
<comment type="caution">
    <text evidence="5">Lacks conserved residue(s) required for the propagation of feature annotation.</text>
</comment>
<evidence type="ECO:0000313" key="8">
    <source>
        <dbReference type="EMBL" id="KAF1745987.1"/>
    </source>
</evidence>
<evidence type="ECO:0000256" key="5">
    <source>
        <dbReference type="PROSITE-ProRule" id="PRU00201"/>
    </source>
</evidence>
<organism evidence="8 9">
    <name type="scientific">Caenorhabditis remanei</name>
    <name type="common">Caenorhabditis vulgaris</name>
    <dbReference type="NCBI Taxonomy" id="31234"/>
    <lineage>
        <taxon>Eukaryota</taxon>
        <taxon>Metazoa</taxon>
        <taxon>Ecdysozoa</taxon>
        <taxon>Nematoda</taxon>
        <taxon>Chromadorea</taxon>
        <taxon>Rhabditida</taxon>
        <taxon>Rhabditina</taxon>
        <taxon>Rhabditomorpha</taxon>
        <taxon>Rhabditoidea</taxon>
        <taxon>Rhabditidae</taxon>
        <taxon>Peloderinae</taxon>
        <taxon>Caenorhabditis</taxon>
    </lineage>
</organism>
<dbReference type="KEGG" id="crq:GCK72_022437"/>
<feature type="region of interest" description="Disordered" evidence="6">
    <location>
        <begin position="247"/>
        <end position="303"/>
    </location>
</feature>
<sequence>MTSRLSHPSNSYSFNVSGLKPETQYIVGLRFNAEPKEAYTFHHEMGSLVPYVVHPDHVSTMEVRMRLQYGGDLENRSIDFGGLRFAGCYSGLKTSKGSNVILLAIHRRWTPTITLYTEESEVIREFQFHEMEFISKFPYHQYQVFARSRENLEEDNRKYKEEKFRRLVIDIRELERLSKIVAQWEKEQEKQPQCPGKPFNMFPKPREDGTIIISIGNYVYNFEDKKEFFLKIRKYRLFVTEESMKKKIESETRGQRENPEEDYTEDEVSEEEEAEYEEPRKRRGKSEKRRTSQKQSGRRKKKFRKLLTQYCLFAKSRENIEEDNRKYKERW</sequence>
<keyword evidence="2 5" id="KW-0238">DNA-binding</keyword>
<protein>
    <recommendedName>
        <fullName evidence="7">T-box domain-containing protein</fullName>
    </recommendedName>
</protein>
<dbReference type="AlphaFoldDB" id="A0A6A5FTS2"/>
<feature type="compositionally biased region" description="Basic and acidic residues" evidence="6">
    <location>
        <begin position="247"/>
        <end position="258"/>
    </location>
</feature>
<dbReference type="RefSeq" id="XP_053578391.1">
    <property type="nucleotide sequence ID" value="XM_053734825.1"/>
</dbReference>
<evidence type="ECO:0000259" key="7">
    <source>
        <dbReference type="PROSITE" id="PS50252"/>
    </source>
</evidence>
<feature type="domain" description="T-box" evidence="7">
    <location>
        <begin position="13"/>
        <end position="144"/>
    </location>
</feature>